<organism evidence="17 18">
    <name type="scientific">Trichechus manatus latirostris</name>
    <name type="common">Florida manatee</name>
    <dbReference type="NCBI Taxonomy" id="127582"/>
    <lineage>
        <taxon>Eukaryota</taxon>
        <taxon>Metazoa</taxon>
        <taxon>Chordata</taxon>
        <taxon>Craniata</taxon>
        <taxon>Vertebrata</taxon>
        <taxon>Euteleostomi</taxon>
        <taxon>Mammalia</taxon>
        <taxon>Eutheria</taxon>
        <taxon>Afrotheria</taxon>
        <taxon>Sirenia</taxon>
        <taxon>Trichechidae</taxon>
        <taxon>Trichechus</taxon>
    </lineage>
</organism>
<accession>A0A2Y9E2N7</accession>
<dbReference type="GO" id="GO:0004896">
    <property type="term" value="F:cytokine receptor activity"/>
    <property type="evidence" value="ECO:0007669"/>
    <property type="project" value="TreeGrafter"/>
</dbReference>
<dbReference type="PANTHER" id="PTHR23037">
    <property type="entry name" value="CYTOKINE RECEPTOR"/>
    <property type="match status" value="1"/>
</dbReference>
<evidence type="ECO:0000256" key="4">
    <source>
        <dbReference type="ARBA" id="ARBA00022729"/>
    </source>
</evidence>
<dbReference type="FunCoup" id="A0A2Y9E2N7">
    <property type="interactions" value="344"/>
</dbReference>
<evidence type="ECO:0000259" key="16">
    <source>
        <dbReference type="Pfam" id="PF21605"/>
    </source>
</evidence>
<evidence type="ECO:0000256" key="3">
    <source>
        <dbReference type="ARBA" id="ARBA00022692"/>
    </source>
</evidence>
<evidence type="ECO:0000256" key="11">
    <source>
        <dbReference type="ARBA" id="ARBA00068087"/>
    </source>
</evidence>
<dbReference type="GeneID" id="101359837"/>
<feature type="domain" description="Cytokine receptor-like factor 2-like D2" evidence="16">
    <location>
        <begin position="127"/>
        <end position="220"/>
    </location>
</feature>
<dbReference type="InterPro" id="IPR003961">
    <property type="entry name" value="FN3_dom"/>
</dbReference>
<dbReference type="FunFam" id="2.60.40.10:FF:001547">
    <property type="entry name" value="Cytokine receptor-like factor 2"/>
    <property type="match status" value="1"/>
</dbReference>
<keyword evidence="8" id="KW-0675">Receptor</keyword>
<dbReference type="InterPro" id="IPR048648">
    <property type="entry name" value="CRLF2-like_D2"/>
</dbReference>
<dbReference type="KEGG" id="tmu:101359837"/>
<dbReference type="InParanoid" id="A0A2Y9E2N7"/>
<evidence type="ECO:0000256" key="1">
    <source>
        <dbReference type="ARBA" id="ARBA00004479"/>
    </source>
</evidence>
<dbReference type="STRING" id="127582.A0A2Y9E2N7"/>
<keyword evidence="7" id="KW-1015">Disulfide bond</keyword>
<dbReference type="InterPro" id="IPR048651">
    <property type="entry name" value="CRLF2-like_D1"/>
</dbReference>
<proteinExistence type="inferred from homology"/>
<feature type="signal peptide" evidence="14">
    <location>
        <begin position="1"/>
        <end position="21"/>
    </location>
</feature>
<evidence type="ECO:0000256" key="7">
    <source>
        <dbReference type="ARBA" id="ARBA00023157"/>
    </source>
</evidence>
<evidence type="ECO:0000256" key="5">
    <source>
        <dbReference type="ARBA" id="ARBA00022989"/>
    </source>
</evidence>
<feature type="transmembrane region" description="Helical" evidence="13">
    <location>
        <begin position="236"/>
        <end position="256"/>
    </location>
</feature>
<keyword evidence="9" id="KW-0325">Glycoprotein</keyword>
<dbReference type="Proteomes" id="UP000248480">
    <property type="component" value="Unplaced"/>
</dbReference>
<comment type="function">
    <text evidence="10">Receptor for thymic stromal lymphopoietin (TSLP). Forms a functional complex with TSLP and IL7R which is capable of stimulating cell proliferation through activation of STAT3 and STAT5. Also activates JAK2. Implicated in the development of the hematopoietic system.</text>
</comment>
<comment type="similarity">
    <text evidence="2">Belongs to the type I cytokine receptor family. Type 5 subfamily.</text>
</comment>
<dbReference type="InterPro" id="IPR013783">
    <property type="entry name" value="Ig-like_fold"/>
</dbReference>
<gene>
    <name evidence="18" type="primary">CRLF2</name>
</gene>
<dbReference type="PANTHER" id="PTHR23037:SF35">
    <property type="entry name" value="FIBRONECTIN TYPE-III DOMAIN-CONTAINING PROTEIN"/>
    <property type="match status" value="1"/>
</dbReference>
<keyword evidence="3 13" id="KW-0812">Transmembrane</keyword>
<evidence type="ECO:0000256" key="12">
    <source>
        <dbReference type="ARBA" id="ARBA00077227"/>
    </source>
</evidence>
<evidence type="ECO:0000313" key="18">
    <source>
        <dbReference type="RefSeq" id="XP_004385272.1"/>
    </source>
</evidence>
<keyword evidence="4 14" id="KW-0732">Signal</keyword>
<feature type="domain" description="Cytokine receptor-like factor 2-like D1" evidence="15">
    <location>
        <begin position="39"/>
        <end position="89"/>
    </location>
</feature>
<dbReference type="AlphaFoldDB" id="A0A2Y9E2N7"/>
<dbReference type="CDD" id="cd00063">
    <property type="entry name" value="FN3"/>
    <property type="match status" value="1"/>
</dbReference>
<dbReference type="OrthoDB" id="8803253at2759"/>
<evidence type="ECO:0000256" key="10">
    <source>
        <dbReference type="ARBA" id="ARBA00058201"/>
    </source>
</evidence>
<sequence>MRRFFPSWAAAALLLLGDLVALEESEPDPEEAVQLQFINFNFDTVWVTWNASQYPGTNLTFSYKFRGGAARSKCQNYTLDQGYASGCVLEVEPDEDGARDVILELSLCNKTSALLKRSVWISDYLKPKSPEDLNFLWQQEAVTVTCSNLSYKGLLYEVQYRSDFDFKWESTEQKTCSITVENLDADKCYYFRARVKTMESRYGSETYPSDWSEVTHWQGGERKDACQQEETHFPQFVLISSLVALLTVCVLLLLLWERHRVKNFLIPSVPDPKFTFPGLFEDHRGNFQEWIKFTENMAYVNKVENEEEECALEEMLVAQLVKAEVEAPTTGLLCPQTEVEEALGPGQHPHQPPQHSEVVTLGGFSFVMSDNSYVML</sequence>
<evidence type="ECO:0000256" key="9">
    <source>
        <dbReference type="ARBA" id="ARBA00023180"/>
    </source>
</evidence>
<dbReference type="Pfam" id="PF21604">
    <property type="entry name" value="CRLF2_D1"/>
    <property type="match status" value="1"/>
</dbReference>
<dbReference type="Gene3D" id="2.60.40.10">
    <property type="entry name" value="Immunoglobulins"/>
    <property type="match status" value="2"/>
</dbReference>
<keyword evidence="17" id="KW-1185">Reference proteome</keyword>
<keyword evidence="6 13" id="KW-0472">Membrane</keyword>
<reference evidence="18" key="1">
    <citation type="submission" date="2025-08" db="UniProtKB">
        <authorList>
            <consortium name="RefSeq"/>
        </authorList>
    </citation>
    <scope>IDENTIFICATION</scope>
</reference>
<comment type="subcellular location">
    <subcellularLocation>
        <location evidence="1">Membrane</location>
        <topology evidence="1">Single-pass type I membrane protein</topology>
    </subcellularLocation>
</comment>
<evidence type="ECO:0000259" key="15">
    <source>
        <dbReference type="Pfam" id="PF21604"/>
    </source>
</evidence>
<protein>
    <recommendedName>
        <fullName evidence="11">Cytokine receptor-like factor 2</fullName>
    </recommendedName>
    <alternativeName>
        <fullName evidence="12">Thymic stromal lymphopoietin protein receptor</fullName>
    </alternativeName>
</protein>
<evidence type="ECO:0000313" key="17">
    <source>
        <dbReference type="Proteomes" id="UP000248480"/>
    </source>
</evidence>
<name>A0A2Y9E2N7_TRIMA</name>
<keyword evidence="5 13" id="KW-1133">Transmembrane helix</keyword>
<dbReference type="SUPFAM" id="SSF49265">
    <property type="entry name" value="Fibronectin type III"/>
    <property type="match status" value="2"/>
</dbReference>
<dbReference type="RefSeq" id="XP_004385272.1">
    <property type="nucleotide sequence ID" value="XM_004385215.2"/>
</dbReference>
<evidence type="ECO:0000256" key="13">
    <source>
        <dbReference type="SAM" id="Phobius"/>
    </source>
</evidence>
<dbReference type="CTD" id="64109"/>
<dbReference type="Pfam" id="PF21605">
    <property type="entry name" value="CRLF2-like_D2"/>
    <property type="match status" value="1"/>
</dbReference>
<evidence type="ECO:0000256" key="14">
    <source>
        <dbReference type="SAM" id="SignalP"/>
    </source>
</evidence>
<feature type="chain" id="PRO_5015958301" description="Cytokine receptor-like factor 2" evidence="14">
    <location>
        <begin position="22"/>
        <end position="376"/>
    </location>
</feature>
<dbReference type="GO" id="GO:0009897">
    <property type="term" value="C:external side of plasma membrane"/>
    <property type="evidence" value="ECO:0007669"/>
    <property type="project" value="TreeGrafter"/>
</dbReference>
<evidence type="ECO:0000256" key="6">
    <source>
        <dbReference type="ARBA" id="ARBA00023136"/>
    </source>
</evidence>
<evidence type="ECO:0000256" key="2">
    <source>
        <dbReference type="ARBA" id="ARBA00008159"/>
    </source>
</evidence>
<evidence type="ECO:0000256" key="8">
    <source>
        <dbReference type="ARBA" id="ARBA00023170"/>
    </source>
</evidence>
<dbReference type="InterPro" id="IPR036116">
    <property type="entry name" value="FN3_sf"/>
</dbReference>